<organism evidence="1 2">
    <name type="scientific">Gossypium stocksii</name>
    <dbReference type="NCBI Taxonomy" id="47602"/>
    <lineage>
        <taxon>Eukaryota</taxon>
        <taxon>Viridiplantae</taxon>
        <taxon>Streptophyta</taxon>
        <taxon>Embryophyta</taxon>
        <taxon>Tracheophyta</taxon>
        <taxon>Spermatophyta</taxon>
        <taxon>Magnoliopsida</taxon>
        <taxon>eudicotyledons</taxon>
        <taxon>Gunneridae</taxon>
        <taxon>Pentapetalae</taxon>
        <taxon>rosids</taxon>
        <taxon>malvids</taxon>
        <taxon>Malvales</taxon>
        <taxon>Malvaceae</taxon>
        <taxon>Malvoideae</taxon>
        <taxon>Gossypium</taxon>
    </lineage>
</organism>
<reference evidence="1 2" key="1">
    <citation type="journal article" date="2021" name="Plant Biotechnol. J.">
        <title>Multi-omics assisted identification of the key and species-specific regulatory components of drought-tolerant mechanisms in Gossypium stocksii.</title>
        <authorList>
            <person name="Yu D."/>
            <person name="Ke L."/>
            <person name="Zhang D."/>
            <person name="Wu Y."/>
            <person name="Sun Y."/>
            <person name="Mei J."/>
            <person name="Sun J."/>
            <person name="Sun Y."/>
        </authorList>
    </citation>
    <scope>NUCLEOTIDE SEQUENCE [LARGE SCALE GENOMIC DNA]</scope>
    <source>
        <strain evidence="2">cv. E1</strain>
        <tissue evidence="1">Leaf</tissue>
    </source>
</reference>
<sequence>MNAYLVTMYKKEDIYVELKTFRIADRLTKSFETTYCLFEDKSFGSYNFFLNIYEDFAMHCKIGMAMSNQTAGLFGFNLVYHATKGIHEAFTN</sequence>
<keyword evidence="2" id="KW-1185">Reference proteome</keyword>
<comment type="caution">
    <text evidence="1">The sequence shown here is derived from an EMBL/GenBank/DDBJ whole genome shotgun (WGS) entry which is preliminary data.</text>
</comment>
<evidence type="ECO:0000313" key="2">
    <source>
        <dbReference type="Proteomes" id="UP000828251"/>
    </source>
</evidence>
<dbReference type="AlphaFoldDB" id="A0A9D3UIZ6"/>
<evidence type="ECO:0000313" key="1">
    <source>
        <dbReference type="EMBL" id="KAH1046001.1"/>
    </source>
</evidence>
<gene>
    <name evidence="1" type="ORF">J1N35_036785</name>
</gene>
<dbReference type="Proteomes" id="UP000828251">
    <property type="component" value="Unassembled WGS sequence"/>
</dbReference>
<accession>A0A9D3UIZ6</accession>
<proteinExistence type="predicted"/>
<dbReference type="EMBL" id="JAIQCV010000011">
    <property type="protein sequence ID" value="KAH1046001.1"/>
    <property type="molecule type" value="Genomic_DNA"/>
</dbReference>
<name>A0A9D3UIZ6_9ROSI</name>
<protein>
    <submittedName>
        <fullName evidence="1">Uncharacterized protein</fullName>
    </submittedName>
</protein>